<accession>A0A2J7R6T2</accession>
<organism evidence="1 2">
    <name type="scientific">Cryptotermes secundus</name>
    <dbReference type="NCBI Taxonomy" id="105785"/>
    <lineage>
        <taxon>Eukaryota</taxon>
        <taxon>Metazoa</taxon>
        <taxon>Ecdysozoa</taxon>
        <taxon>Arthropoda</taxon>
        <taxon>Hexapoda</taxon>
        <taxon>Insecta</taxon>
        <taxon>Pterygota</taxon>
        <taxon>Neoptera</taxon>
        <taxon>Polyneoptera</taxon>
        <taxon>Dictyoptera</taxon>
        <taxon>Blattodea</taxon>
        <taxon>Blattoidea</taxon>
        <taxon>Termitoidae</taxon>
        <taxon>Kalotermitidae</taxon>
        <taxon>Cryptotermitinae</taxon>
        <taxon>Cryptotermes</taxon>
    </lineage>
</organism>
<sequence>MSLKLFPLGIVNPTSKQPSGAVIFFHGSGNNTNEFNIEETRNNQLLITNI</sequence>
<evidence type="ECO:0000313" key="1">
    <source>
        <dbReference type="EMBL" id="PNF36547.1"/>
    </source>
</evidence>
<comment type="caution">
    <text evidence="1">The sequence shown here is derived from an EMBL/GenBank/DDBJ whole genome shotgun (WGS) entry which is preliminary data.</text>
</comment>
<evidence type="ECO:0000313" key="2">
    <source>
        <dbReference type="Proteomes" id="UP000235965"/>
    </source>
</evidence>
<reference evidence="1 2" key="1">
    <citation type="submission" date="2017-12" db="EMBL/GenBank/DDBJ databases">
        <title>Hemimetabolous genomes reveal molecular basis of termite eusociality.</title>
        <authorList>
            <person name="Harrison M.C."/>
            <person name="Jongepier E."/>
            <person name="Robertson H.M."/>
            <person name="Arning N."/>
            <person name="Bitard-Feildel T."/>
            <person name="Chao H."/>
            <person name="Childers C.P."/>
            <person name="Dinh H."/>
            <person name="Doddapaneni H."/>
            <person name="Dugan S."/>
            <person name="Gowin J."/>
            <person name="Greiner C."/>
            <person name="Han Y."/>
            <person name="Hu H."/>
            <person name="Hughes D.S.T."/>
            <person name="Huylmans A.-K."/>
            <person name="Kemena C."/>
            <person name="Kremer L.P.M."/>
            <person name="Lee S.L."/>
            <person name="Lopez-Ezquerra A."/>
            <person name="Mallet L."/>
            <person name="Monroy-Kuhn J.M."/>
            <person name="Moser A."/>
            <person name="Murali S.C."/>
            <person name="Muzny D.M."/>
            <person name="Otani S."/>
            <person name="Piulachs M.-D."/>
            <person name="Poelchau M."/>
            <person name="Qu J."/>
            <person name="Schaub F."/>
            <person name="Wada-Katsumata A."/>
            <person name="Worley K.C."/>
            <person name="Xie Q."/>
            <person name="Ylla G."/>
            <person name="Poulsen M."/>
            <person name="Gibbs R.A."/>
            <person name="Schal C."/>
            <person name="Richards S."/>
            <person name="Belles X."/>
            <person name="Korb J."/>
            <person name="Bornberg-Bauer E."/>
        </authorList>
    </citation>
    <scope>NUCLEOTIDE SEQUENCE [LARGE SCALE GENOMIC DNA]</scope>
    <source>
        <tissue evidence="1">Whole body</tissue>
    </source>
</reference>
<dbReference type="AlphaFoldDB" id="A0A2J7R6T2"/>
<gene>
    <name evidence="1" type="ORF">B7P43_G15873</name>
</gene>
<dbReference type="InParanoid" id="A0A2J7R6T2"/>
<keyword evidence="2" id="KW-1185">Reference proteome</keyword>
<proteinExistence type="predicted"/>
<dbReference type="EMBL" id="NEVH01006756">
    <property type="protein sequence ID" value="PNF36547.1"/>
    <property type="molecule type" value="Genomic_DNA"/>
</dbReference>
<protein>
    <submittedName>
        <fullName evidence="1">Uncharacterized protein</fullName>
    </submittedName>
</protein>
<dbReference type="Proteomes" id="UP000235965">
    <property type="component" value="Unassembled WGS sequence"/>
</dbReference>
<name>A0A2J7R6T2_9NEOP</name>